<sequence length="207" mass="24367">MLELLNLKKTKNEPSQQRNQKSVKTNRTCFINICWPLSSLSPFITKLNFTHYDHILNPDNAHFINVYWQIPQNIMDKIRFYVNTVHGISQHTLRQLLQGEFDDQLFLNKDLANAIQHFKKGDITDPERDPENDASNLLKALRTLKEDDPIWFIADCCVKNCLFYLFWITPHQKSLYLRHHNVILTDNIARTNKCQLALYLFAGVDEH</sequence>
<protein>
    <submittedName>
        <fullName evidence="1">Protein far1-related sequence 5-like</fullName>
    </submittedName>
</protein>
<dbReference type="OrthoDB" id="2404678at2759"/>
<keyword evidence="2" id="KW-1185">Reference proteome</keyword>
<comment type="caution">
    <text evidence="1">The sequence shown here is derived from an EMBL/GenBank/DDBJ whole genome shotgun (WGS) entry which is preliminary data.</text>
</comment>
<dbReference type="EMBL" id="WTPW01000502">
    <property type="protein sequence ID" value="KAF0504837.1"/>
    <property type="molecule type" value="Genomic_DNA"/>
</dbReference>
<evidence type="ECO:0000313" key="2">
    <source>
        <dbReference type="Proteomes" id="UP000439903"/>
    </source>
</evidence>
<dbReference type="Proteomes" id="UP000439903">
    <property type="component" value="Unassembled WGS sequence"/>
</dbReference>
<proteinExistence type="predicted"/>
<dbReference type="PANTHER" id="PTHR47718">
    <property type="entry name" value="OS01G0519700 PROTEIN"/>
    <property type="match status" value="1"/>
</dbReference>
<reference evidence="1 2" key="1">
    <citation type="journal article" date="2019" name="Environ. Microbiol.">
        <title>At the nexus of three kingdoms: the genome of the mycorrhizal fungus Gigaspora margarita provides insights into plant, endobacterial and fungal interactions.</title>
        <authorList>
            <person name="Venice F."/>
            <person name="Ghignone S."/>
            <person name="Salvioli di Fossalunga A."/>
            <person name="Amselem J."/>
            <person name="Novero M."/>
            <person name="Xianan X."/>
            <person name="Sedzielewska Toro K."/>
            <person name="Morin E."/>
            <person name="Lipzen A."/>
            <person name="Grigoriev I.V."/>
            <person name="Henrissat B."/>
            <person name="Martin F.M."/>
            <person name="Bonfante P."/>
        </authorList>
    </citation>
    <scope>NUCLEOTIDE SEQUENCE [LARGE SCALE GENOMIC DNA]</scope>
    <source>
        <strain evidence="1 2">BEG34</strain>
    </source>
</reference>
<dbReference type="AlphaFoldDB" id="A0A8H4AJY6"/>
<name>A0A8H4AJY6_GIGMA</name>
<evidence type="ECO:0000313" key="1">
    <source>
        <dbReference type="EMBL" id="KAF0504837.1"/>
    </source>
</evidence>
<accession>A0A8H4AJY6</accession>
<organism evidence="1 2">
    <name type="scientific">Gigaspora margarita</name>
    <dbReference type="NCBI Taxonomy" id="4874"/>
    <lineage>
        <taxon>Eukaryota</taxon>
        <taxon>Fungi</taxon>
        <taxon>Fungi incertae sedis</taxon>
        <taxon>Mucoromycota</taxon>
        <taxon>Glomeromycotina</taxon>
        <taxon>Glomeromycetes</taxon>
        <taxon>Diversisporales</taxon>
        <taxon>Gigasporaceae</taxon>
        <taxon>Gigaspora</taxon>
    </lineage>
</organism>
<gene>
    <name evidence="1" type="ORF">F8M41_019450</name>
</gene>